<sequence length="146" mass="15687">MGTVRHSGIAEAPVDVVFDYVDDPASVPHWMFGVSRFDPIGSVERGVGSRFAASMRVGPKTLHSTVVCSEWEKDKLIVLESADGLTNSSRWEFADLGDGTTRMSVVFDYTLPGGIAGKMLGALVTPFVAEAVKHSEASLRKNLSEA</sequence>
<dbReference type="Pfam" id="PF10604">
    <property type="entry name" value="Polyketide_cyc2"/>
    <property type="match status" value="1"/>
</dbReference>
<reference evidence="1" key="2">
    <citation type="submission" date="2020-09" db="EMBL/GenBank/DDBJ databases">
        <authorList>
            <person name="Sun Q."/>
            <person name="Sedlacek I."/>
        </authorList>
    </citation>
    <scope>NUCLEOTIDE SEQUENCE</scope>
    <source>
        <strain evidence="1">CCM 7905</strain>
    </source>
</reference>
<dbReference type="CDD" id="cd07812">
    <property type="entry name" value="SRPBCC"/>
    <property type="match status" value="1"/>
</dbReference>
<name>A0A917G878_9NOCA</name>
<dbReference type="AlphaFoldDB" id="A0A917G878"/>
<evidence type="ECO:0000313" key="1">
    <source>
        <dbReference type="EMBL" id="GGG28042.1"/>
    </source>
</evidence>
<accession>A0A917G878</accession>
<protein>
    <recommendedName>
        <fullName evidence="3">SRPBCC family protein</fullName>
    </recommendedName>
</protein>
<dbReference type="InterPro" id="IPR023393">
    <property type="entry name" value="START-like_dom_sf"/>
</dbReference>
<gene>
    <name evidence="1" type="ORF">GCM10007304_47350</name>
</gene>
<evidence type="ECO:0008006" key="3">
    <source>
        <dbReference type="Google" id="ProtNLM"/>
    </source>
</evidence>
<reference evidence="1" key="1">
    <citation type="journal article" date="2014" name="Int. J. Syst. Evol. Microbiol.">
        <title>Complete genome sequence of Corynebacterium casei LMG S-19264T (=DSM 44701T), isolated from a smear-ripened cheese.</title>
        <authorList>
            <consortium name="US DOE Joint Genome Institute (JGI-PGF)"/>
            <person name="Walter F."/>
            <person name="Albersmeier A."/>
            <person name="Kalinowski J."/>
            <person name="Ruckert C."/>
        </authorList>
    </citation>
    <scope>NUCLEOTIDE SEQUENCE</scope>
    <source>
        <strain evidence="1">CCM 7905</strain>
    </source>
</reference>
<dbReference type="SUPFAM" id="SSF55961">
    <property type="entry name" value="Bet v1-like"/>
    <property type="match status" value="1"/>
</dbReference>
<dbReference type="Proteomes" id="UP000654257">
    <property type="component" value="Unassembled WGS sequence"/>
</dbReference>
<comment type="caution">
    <text evidence="1">The sequence shown here is derived from an EMBL/GenBank/DDBJ whole genome shotgun (WGS) entry which is preliminary data.</text>
</comment>
<dbReference type="EMBL" id="BMCU01000007">
    <property type="protein sequence ID" value="GGG28042.1"/>
    <property type="molecule type" value="Genomic_DNA"/>
</dbReference>
<dbReference type="Gene3D" id="3.30.530.20">
    <property type="match status" value="1"/>
</dbReference>
<proteinExistence type="predicted"/>
<dbReference type="InterPro" id="IPR019587">
    <property type="entry name" value="Polyketide_cyclase/dehydratase"/>
</dbReference>
<dbReference type="RefSeq" id="WP_188547708.1">
    <property type="nucleotide sequence ID" value="NZ_BMCU01000007.1"/>
</dbReference>
<keyword evidence="2" id="KW-1185">Reference proteome</keyword>
<evidence type="ECO:0000313" key="2">
    <source>
        <dbReference type="Proteomes" id="UP000654257"/>
    </source>
</evidence>
<organism evidence="1 2">
    <name type="scientific">Rhodococcoides trifolii</name>
    <dbReference type="NCBI Taxonomy" id="908250"/>
    <lineage>
        <taxon>Bacteria</taxon>
        <taxon>Bacillati</taxon>
        <taxon>Actinomycetota</taxon>
        <taxon>Actinomycetes</taxon>
        <taxon>Mycobacteriales</taxon>
        <taxon>Nocardiaceae</taxon>
        <taxon>Rhodococcoides</taxon>
    </lineage>
</organism>